<dbReference type="RefSeq" id="WP_013161620.1">
    <property type="nucleotide sequence ID" value="NZ_HG975483.1"/>
</dbReference>
<sequence length="173" mass="18495">MSETPSENGPVEPARHLLADNGVVPNSALPALVYKQAAPQRSDLDDWFRTTFAENRWVGARDDMLSDTDHYHSTAFAVFGVVSGSGEVALGGSGGVEIALNARDVVVLPAGVSCRRVSGDLRVISAFFEEPHPDTLTVEPVEHDAAAERINNVSPPDVDPIYGDNGPLDRIYG</sequence>
<dbReference type="GeneID" id="61221614"/>
<dbReference type="InterPro" id="IPR011051">
    <property type="entry name" value="RmlC_Cupin_sf"/>
</dbReference>
<dbReference type="InterPro" id="IPR014710">
    <property type="entry name" value="RmlC-like_jellyroll"/>
</dbReference>
<protein>
    <submittedName>
        <fullName evidence="2">Uncharacterized protein</fullName>
    </submittedName>
</protein>
<dbReference type="EMBL" id="LM676429">
    <property type="protein sequence ID" value="CEP27204.1"/>
    <property type="molecule type" value="Genomic_DNA"/>
</dbReference>
<dbReference type="AlphaFoldDB" id="A0A068VT53"/>
<accession>A0A068VT53</accession>
<dbReference type="KEGG" id="pfre:RM25_1668"/>
<gene>
    <name evidence="2" type="ORF">PFCIRM138_00185</name>
</gene>
<dbReference type="CDD" id="cd02219">
    <property type="entry name" value="cupin_YjlB-like"/>
    <property type="match status" value="1"/>
</dbReference>
<dbReference type="PATRIC" id="fig|66712.6.peg.1699"/>
<dbReference type="PANTHER" id="PTHR36448:SF2">
    <property type="entry name" value="CUPIN TYPE-1 DOMAIN-CONTAINING PROTEIN"/>
    <property type="match status" value="1"/>
</dbReference>
<evidence type="ECO:0000313" key="2">
    <source>
        <dbReference type="EMBL" id="CEP27204.1"/>
    </source>
</evidence>
<feature type="region of interest" description="Disordered" evidence="1">
    <location>
        <begin position="152"/>
        <end position="173"/>
    </location>
</feature>
<dbReference type="PANTHER" id="PTHR36448">
    <property type="entry name" value="BLR7373 PROTEIN"/>
    <property type="match status" value="1"/>
</dbReference>
<dbReference type="SUPFAM" id="SSF51182">
    <property type="entry name" value="RmlC-like cupins"/>
    <property type="match status" value="1"/>
</dbReference>
<proteinExistence type="predicted"/>
<evidence type="ECO:0000256" key="1">
    <source>
        <dbReference type="SAM" id="MobiDB-lite"/>
    </source>
</evidence>
<dbReference type="InterPro" id="IPR047121">
    <property type="entry name" value="YjiB-like"/>
</dbReference>
<dbReference type="Gene3D" id="2.60.120.10">
    <property type="entry name" value="Jelly Rolls"/>
    <property type="match status" value="1"/>
</dbReference>
<name>A0A068VT53_PROFF</name>
<organism evidence="2">
    <name type="scientific">Propionibacterium freudenreichii subsp. freudenreichii</name>
    <dbReference type="NCBI Taxonomy" id="66712"/>
    <lineage>
        <taxon>Bacteria</taxon>
        <taxon>Bacillati</taxon>
        <taxon>Actinomycetota</taxon>
        <taxon>Actinomycetes</taxon>
        <taxon>Propionibacteriales</taxon>
        <taxon>Propionibacteriaceae</taxon>
        <taxon>Propionibacterium</taxon>
    </lineage>
</organism>
<reference evidence="2" key="1">
    <citation type="submission" date="2014-08" db="EMBL/GenBank/DDBJ databases">
        <authorList>
            <person name="Falentin Helene"/>
        </authorList>
    </citation>
    <scope>NUCLEOTIDE SEQUENCE</scope>
</reference>